<feature type="signal peptide" evidence="1">
    <location>
        <begin position="1"/>
        <end position="20"/>
    </location>
</feature>
<dbReference type="Pfam" id="PF14534">
    <property type="entry name" value="DUF4440"/>
    <property type="match status" value="1"/>
</dbReference>
<feature type="domain" description="DUF4440" evidence="2">
    <location>
        <begin position="34"/>
        <end position="142"/>
    </location>
</feature>
<protein>
    <submittedName>
        <fullName evidence="3">Nuclear transport factor 2 family protein</fullName>
    </submittedName>
</protein>
<evidence type="ECO:0000259" key="2">
    <source>
        <dbReference type="Pfam" id="PF14534"/>
    </source>
</evidence>
<keyword evidence="4" id="KW-1185">Reference proteome</keyword>
<comment type="caution">
    <text evidence="3">The sequence shown here is derived from an EMBL/GenBank/DDBJ whole genome shotgun (WGS) entry which is preliminary data.</text>
</comment>
<evidence type="ECO:0000313" key="3">
    <source>
        <dbReference type="EMBL" id="THH41586.1"/>
    </source>
</evidence>
<gene>
    <name evidence="3" type="ORF">E4021_03045</name>
</gene>
<dbReference type="InterPro" id="IPR032710">
    <property type="entry name" value="NTF2-like_dom_sf"/>
</dbReference>
<dbReference type="Proteomes" id="UP000308528">
    <property type="component" value="Unassembled WGS sequence"/>
</dbReference>
<feature type="chain" id="PRO_5020419246" evidence="1">
    <location>
        <begin position="21"/>
        <end position="151"/>
    </location>
</feature>
<proteinExistence type="predicted"/>
<dbReference type="OrthoDB" id="1493170at2"/>
<name>A0A4S4NNK8_9BACT</name>
<evidence type="ECO:0000313" key="4">
    <source>
        <dbReference type="Proteomes" id="UP000308528"/>
    </source>
</evidence>
<dbReference type="SUPFAM" id="SSF54427">
    <property type="entry name" value="NTF2-like"/>
    <property type="match status" value="1"/>
</dbReference>
<evidence type="ECO:0000256" key="1">
    <source>
        <dbReference type="SAM" id="SignalP"/>
    </source>
</evidence>
<dbReference type="InterPro" id="IPR027843">
    <property type="entry name" value="DUF4440"/>
</dbReference>
<keyword evidence="1" id="KW-0732">Signal</keyword>
<accession>A0A4S4NNK8</accession>
<dbReference type="AlphaFoldDB" id="A0A4S4NNK8"/>
<dbReference type="Gene3D" id="3.10.450.50">
    <property type="match status" value="1"/>
</dbReference>
<dbReference type="PROSITE" id="PS51257">
    <property type="entry name" value="PROKAR_LIPOPROTEIN"/>
    <property type="match status" value="1"/>
</dbReference>
<sequence>MKSVCCLLVGIILACSCGPAQDTTTGKDGADQVARREAIYNGAYQNLDAAVMQRLLSDSYVITYTGQAAGKTKAQFVDELGQLRLVFPELRIIVDSSKVIPYQDLYIVQGIRTFNWRANGEPGTYRERFTNRWSREEGDWVMLATKIDPVR</sequence>
<reference evidence="3 4" key="1">
    <citation type="submission" date="2019-04" db="EMBL/GenBank/DDBJ databases">
        <title>Lewinella litorea sp. nov., isolated from a marine sand.</title>
        <authorList>
            <person name="Yoon J.-H."/>
        </authorList>
    </citation>
    <scope>NUCLEOTIDE SEQUENCE [LARGE SCALE GENOMIC DNA]</scope>
    <source>
        <strain evidence="3 4">HSMS-39</strain>
    </source>
</reference>
<dbReference type="EMBL" id="SRSF01000001">
    <property type="protein sequence ID" value="THH41586.1"/>
    <property type="molecule type" value="Genomic_DNA"/>
</dbReference>
<organism evidence="3 4">
    <name type="scientific">Neolewinella litorea</name>
    <dbReference type="NCBI Taxonomy" id="2562452"/>
    <lineage>
        <taxon>Bacteria</taxon>
        <taxon>Pseudomonadati</taxon>
        <taxon>Bacteroidota</taxon>
        <taxon>Saprospiria</taxon>
        <taxon>Saprospirales</taxon>
        <taxon>Lewinellaceae</taxon>
        <taxon>Neolewinella</taxon>
    </lineage>
</organism>